<sequence length="294" mass="30942">MPSFSTYTLAAMALLSSVQAGFYTTYPVGADTVNPGQSIVIKWKPDEQEPILTNVKSYTLKFMTGGNFVQTTVSTIGTFDISKTEIPFTIPNTAPGMYFLMYTAEGSGSSWSTRFSIGGGTTWYPEGVATGMDPGVSSSDNGSSHSSETATHSSTPAEPSSDSSSSEQHTQETDSSSETSKTSGQDNNGSNSQTGSEVDTGKSDTIDSNGQENTNTDTDAANTDTNSDGTDTDGQSEEQNTDNTEDNQEEENSQSEQDSETDEQSSSSEESSSSGAAYQYLSVAALAIASVFMI</sequence>
<comment type="caution">
    <text evidence="3">The sequence shown here is derived from an EMBL/GenBank/DDBJ whole genome shotgun (WGS) entry which is preliminary data.</text>
</comment>
<keyword evidence="4" id="KW-1185">Reference proteome</keyword>
<accession>A0A9W7XND8</accession>
<keyword evidence="2" id="KW-0732">Signal</keyword>
<feature type="compositionally biased region" description="Low complexity" evidence="1">
    <location>
        <begin position="264"/>
        <end position="274"/>
    </location>
</feature>
<feature type="compositionally biased region" description="Polar residues" evidence="1">
    <location>
        <begin position="184"/>
        <end position="197"/>
    </location>
</feature>
<dbReference type="EMBL" id="JANBOH010000070">
    <property type="protein sequence ID" value="KAJ1646213.1"/>
    <property type="molecule type" value="Genomic_DNA"/>
</dbReference>
<reference evidence="3" key="1">
    <citation type="submission" date="2022-07" db="EMBL/GenBank/DDBJ databases">
        <title>Phylogenomic reconstructions and comparative analyses of Kickxellomycotina fungi.</title>
        <authorList>
            <person name="Reynolds N.K."/>
            <person name="Stajich J.E."/>
            <person name="Barry K."/>
            <person name="Grigoriev I.V."/>
            <person name="Crous P."/>
            <person name="Smith M.E."/>
        </authorList>
    </citation>
    <scope>NUCLEOTIDE SEQUENCE</scope>
    <source>
        <strain evidence="3">NBRC 105413</strain>
    </source>
</reference>
<feature type="compositionally biased region" description="Low complexity" evidence="1">
    <location>
        <begin position="213"/>
        <end position="229"/>
    </location>
</feature>
<evidence type="ECO:0000313" key="4">
    <source>
        <dbReference type="Proteomes" id="UP001145021"/>
    </source>
</evidence>
<feature type="compositionally biased region" description="Low complexity" evidence="1">
    <location>
        <begin position="137"/>
        <end position="183"/>
    </location>
</feature>
<organism evidence="3 4">
    <name type="scientific">Coemansia asiatica</name>
    <dbReference type="NCBI Taxonomy" id="1052880"/>
    <lineage>
        <taxon>Eukaryota</taxon>
        <taxon>Fungi</taxon>
        <taxon>Fungi incertae sedis</taxon>
        <taxon>Zoopagomycota</taxon>
        <taxon>Kickxellomycotina</taxon>
        <taxon>Kickxellomycetes</taxon>
        <taxon>Kickxellales</taxon>
        <taxon>Kickxellaceae</taxon>
        <taxon>Coemansia</taxon>
    </lineage>
</organism>
<feature type="chain" id="PRO_5040768784" description="Ser-Thr-rich glycosyl-phosphatidyl-inositol-anchored membrane family-domain-containing protein" evidence="2">
    <location>
        <begin position="21"/>
        <end position="294"/>
    </location>
</feature>
<name>A0A9W7XND8_9FUNG</name>
<proteinExistence type="predicted"/>
<evidence type="ECO:0000256" key="2">
    <source>
        <dbReference type="SAM" id="SignalP"/>
    </source>
</evidence>
<evidence type="ECO:0008006" key="5">
    <source>
        <dbReference type="Google" id="ProtNLM"/>
    </source>
</evidence>
<protein>
    <recommendedName>
        <fullName evidence="5">Ser-Thr-rich glycosyl-phosphatidyl-inositol-anchored membrane family-domain-containing protein</fullName>
    </recommendedName>
</protein>
<gene>
    <name evidence="3" type="ORF">LPJ64_002277</name>
</gene>
<feature type="signal peptide" evidence="2">
    <location>
        <begin position="1"/>
        <end position="20"/>
    </location>
</feature>
<evidence type="ECO:0000256" key="1">
    <source>
        <dbReference type="SAM" id="MobiDB-lite"/>
    </source>
</evidence>
<evidence type="ECO:0000313" key="3">
    <source>
        <dbReference type="EMBL" id="KAJ1646213.1"/>
    </source>
</evidence>
<dbReference type="InterPro" id="IPR052982">
    <property type="entry name" value="SRP1/TIP1-like"/>
</dbReference>
<feature type="compositionally biased region" description="Acidic residues" evidence="1">
    <location>
        <begin position="230"/>
        <end position="263"/>
    </location>
</feature>
<feature type="region of interest" description="Disordered" evidence="1">
    <location>
        <begin position="126"/>
        <end position="276"/>
    </location>
</feature>
<dbReference type="PANTHER" id="PTHR40633:SF1">
    <property type="entry name" value="GPI ANCHORED SERINE-THREONINE RICH PROTEIN (AFU_ORTHOLOGUE AFUA_1G03630)"/>
    <property type="match status" value="1"/>
</dbReference>
<dbReference type="PANTHER" id="PTHR40633">
    <property type="entry name" value="MATRIX PROTEIN, PUTATIVE (AFU_ORTHOLOGUE AFUA_8G05410)-RELATED"/>
    <property type="match status" value="1"/>
</dbReference>
<dbReference type="Proteomes" id="UP001145021">
    <property type="component" value="Unassembled WGS sequence"/>
</dbReference>
<dbReference type="AlphaFoldDB" id="A0A9W7XND8"/>